<sequence length="244" mass="27107">MKKILLGIALSVVALQGCKKDGDDEEEVVALTIEEQNAYDDAAATKFLDSHYFDSKGLIVAFDDKVDTDDNNPKLSSYSPVKLPSGVIYIVRPGAQPTVGKELATTDVLSLMQVTTSYVSAKVNEQIIFASSTVFSNNIEGSGVPTDDPAYYYVKSSVLKNYNTTYNTTHGRSFYEMEGLQEGLKYFKAFDLEPSADYNMQGVIIVPSRAAYARDANVFNYTNRSFVFNFQLYNAKTRNMQTED</sequence>
<name>A0A4R8IDL0_9FLAO</name>
<proteinExistence type="predicted"/>
<dbReference type="OrthoDB" id="1270857at2"/>
<protein>
    <submittedName>
        <fullName evidence="1">Uncharacterized protein</fullName>
    </submittedName>
</protein>
<dbReference type="RefSeq" id="WP_133945743.1">
    <property type="nucleotide sequence ID" value="NZ_SOEO01000003.1"/>
</dbReference>
<organism evidence="1 2">
    <name type="scientific">Epilithonimonas xixisoli</name>
    <dbReference type="NCBI Taxonomy" id="1476462"/>
    <lineage>
        <taxon>Bacteria</taxon>
        <taxon>Pseudomonadati</taxon>
        <taxon>Bacteroidota</taxon>
        <taxon>Flavobacteriia</taxon>
        <taxon>Flavobacteriales</taxon>
        <taxon>Weeksellaceae</taxon>
        <taxon>Chryseobacterium group</taxon>
        <taxon>Epilithonimonas</taxon>
    </lineage>
</organism>
<evidence type="ECO:0000313" key="2">
    <source>
        <dbReference type="Proteomes" id="UP000295313"/>
    </source>
</evidence>
<keyword evidence="2" id="KW-1185">Reference proteome</keyword>
<dbReference type="EMBL" id="SOEO01000003">
    <property type="protein sequence ID" value="TDX82855.1"/>
    <property type="molecule type" value="Genomic_DNA"/>
</dbReference>
<dbReference type="AlphaFoldDB" id="A0A4R8IDL0"/>
<comment type="caution">
    <text evidence="1">The sequence shown here is derived from an EMBL/GenBank/DDBJ whole genome shotgun (WGS) entry which is preliminary data.</text>
</comment>
<accession>A0A4R8IDL0</accession>
<gene>
    <name evidence="1" type="ORF">B0I22_2892</name>
</gene>
<evidence type="ECO:0000313" key="1">
    <source>
        <dbReference type="EMBL" id="TDX82855.1"/>
    </source>
</evidence>
<dbReference type="Proteomes" id="UP000295313">
    <property type="component" value="Unassembled WGS sequence"/>
</dbReference>
<reference evidence="1 2" key="1">
    <citation type="submission" date="2019-03" db="EMBL/GenBank/DDBJ databases">
        <title>Genomic Encyclopedia of Type Strains, Phase III (KMG-III): the genomes of soil and plant-associated and newly described type strains.</title>
        <authorList>
            <person name="Whitman W."/>
        </authorList>
    </citation>
    <scope>NUCLEOTIDE SEQUENCE [LARGE SCALE GENOMIC DNA]</scope>
    <source>
        <strain evidence="1 2">CGMCC 1.12802</strain>
    </source>
</reference>
<dbReference type="PROSITE" id="PS51257">
    <property type="entry name" value="PROKAR_LIPOPROTEIN"/>
    <property type="match status" value="1"/>
</dbReference>